<keyword evidence="3" id="KW-1003">Cell membrane</keyword>
<dbReference type="Proteomes" id="UP000316781">
    <property type="component" value="Unassembled WGS sequence"/>
</dbReference>
<dbReference type="PANTHER" id="PTHR37937:SF1">
    <property type="entry name" value="CONJUGATIVE TRANSFER: DNA TRANSPORT"/>
    <property type="match status" value="1"/>
</dbReference>
<gene>
    <name evidence="7" type="ORF">FM996_02235</name>
</gene>
<dbReference type="SUPFAM" id="SSF52540">
    <property type="entry name" value="P-loop containing nucleoside triphosphate hydrolases"/>
    <property type="match status" value="1"/>
</dbReference>
<evidence type="ECO:0000256" key="4">
    <source>
        <dbReference type="ARBA" id="ARBA00022692"/>
    </source>
</evidence>
<evidence type="ECO:0000256" key="3">
    <source>
        <dbReference type="ARBA" id="ARBA00022475"/>
    </source>
</evidence>
<comment type="subcellular location">
    <subcellularLocation>
        <location evidence="1">Cell membrane</location>
        <topology evidence="1">Multi-pass membrane protein</topology>
    </subcellularLocation>
</comment>
<dbReference type="AlphaFoldDB" id="A0A549T6U7"/>
<reference evidence="7 8" key="1">
    <citation type="submission" date="2019-07" db="EMBL/GenBank/DDBJ databases">
        <title>Ln-dependent methylotrophs.</title>
        <authorList>
            <person name="Tani A."/>
        </authorList>
    </citation>
    <scope>NUCLEOTIDE SEQUENCE [LARGE SCALE GENOMIC DNA]</scope>
    <source>
        <strain evidence="7 8">SM89A</strain>
    </source>
</reference>
<protein>
    <submittedName>
        <fullName evidence="7">Transporter</fullName>
    </submittedName>
</protein>
<dbReference type="InterPro" id="IPR027417">
    <property type="entry name" value="P-loop_NTPase"/>
</dbReference>
<comment type="similarity">
    <text evidence="2">Belongs to the VirD4/TraG family.</text>
</comment>
<proteinExistence type="inferred from homology"/>
<evidence type="ECO:0000313" key="7">
    <source>
        <dbReference type="EMBL" id="TRL37608.1"/>
    </source>
</evidence>
<dbReference type="GO" id="GO:0005886">
    <property type="term" value="C:plasma membrane"/>
    <property type="evidence" value="ECO:0007669"/>
    <property type="project" value="UniProtKB-SubCell"/>
</dbReference>
<dbReference type="Gene3D" id="3.40.50.300">
    <property type="entry name" value="P-loop containing nucleotide triphosphate hydrolases"/>
    <property type="match status" value="1"/>
</dbReference>
<organism evidence="7 8">
    <name type="scientific">Methylosinus sporium</name>
    <dbReference type="NCBI Taxonomy" id="428"/>
    <lineage>
        <taxon>Bacteria</taxon>
        <taxon>Pseudomonadati</taxon>
        <taxon>Pseudomonadota</taxon>
        <taxon>Alphaproteobacteria</taxon>
        <taxon>Hyphomicrobiales</taxon>
        <taxon>Methylocystaceae</taxon>
        <taxon>Methylosinus</taxon>
    </lineage>
</organism>
<evidence type="ECO:0000256" key="5">
    <source>
        <dbReference type="ARBA" id="ARBA00022989"/>
    </source>
</evidence>
<dbReference type="Pfam" id="PF02534">
    <property type="entry name" value="T4SS-DNA_transf"/>
    <property type="match status" value="1"/>
</dbReference>
<keyword evidence="5" id="KW-1133">Transmembrane helix</keyword>
<dbReference type="CDD" id="cd01127">
    <property type="entry name" value="TrwB_TraG_TraD_VirD4"/>
    <property type="match status" value="2"/>
</dbReference>
<evidence type="ECO:0000313" key="8">
    <source>
        <dbReference type="Proteomes" id="UP000316781"/>
    </source>
</evidence>
<accession>A0A549T6U7</accession>
<evidence type="ECO:0000256" key="1">
    <source>
        <dbReference type="ARBA" id="ARBA00004651"/>
    </source>
</evidence>
<dbReference type="PANTHER" id="PTHR37937">
    <property type="entry name" value="CONJUGATIVE TRANSFER: DNA TRANSPORT"/>
    <property type="match status" value="1"/>
</dbReference>
<dbReference type="EMBL" id="VJMF01000010">
    <property type="protein sequence ID" value="TRL37608.1"/>
    <property type="molecule type" value="Genomic_DNA"/>
</dbReference>
<comment type="caution">
    <text evidence="7">The sequence shown here is derived from an EMBL/GenBank/DDBJ whole genome shotgun (WGS) entry which is preliminary data.</text>
</comment>
<keyword evidence="4" id="KW-0812">Transmembrane</keyword>
<keyword evidence="6" id="KW-0472">Membrane</keyword>
<dbReference type="InterPro" id="IPR003688">
    <property type="entry name" value="TraG/VirD4"/>
</dbReference>
<evidence type="ECO:0000256" key="2">
    <source>
        <dbReference type="ARBA" id="ARBA00008806"/>
    </source>
</evidence>
<name>A0A549T6U7_METSR</name>
<dbReference type="InterPro" id="IPR051539">
    <property type="entry name" value="T4SS-coupling_protein"/>
</dbReference>
<evidence type="ECO:0000256" key="6">
    <source>
        <dbReference type="ARBA" id="ARBA00023136"/>
    </source>
</evidence>
<sequence length="529" mass="58671">MGKVYGPEVADAVEAAIKAGKDPRPVIERAEKARQEREERERLLVDPPPLHGSATWAKPEDLAKVLRGRDAFDSPSSILLGSYIDEESQGPQQFAHWDGDGHLLTVAPTRSGKAVTTIIPNLLRYRGSAVVLDPKGELYAATSKWRAENVGPVYRLAPFDDGTNPATANFPRHGFNPLTRVRSQADARSLAEQLFPRDPKSPEFFTDDAASFMTALIQFVLDEAPPHRRTLATVHQAAAQPLPEFKVLMQRLMRSRLPAVVAAADNILGKNGERGLPTFRDTLNSKLALWGDPAILASVAQHGFDFEALKEQPATVYIDVPFDLMKPYSPWLRVVLKSALDAMLRSPAKPEIPVLFVLDEFLALGPFAEFRDAIRTHAGAGVRLWFFLQDVGSLELEYPNNGWRPFFNCSVKQFFGIDDPFTGELIGKFLGNRTVAYRVTNDGGNISAQNGGWGQDSSTNVSMSSNESIQFTGRPLLTPDEVMELLSDWQDDGWRWGIIQMRGPRPFKVGLVSWNKSEVCRGRFGAFEI</sequence>